<dbReference type="EMBL" id="CP003363">
    <property type="protein sequence ID" value="AGB50679.1"/>
    <property type="molecule type" value="Genomic_DNA"/>
</dbReference>
<dbReference type="Proteomes" id="UP000010866">
    <property type="component" value="Plasmid pMETHO01"/>
</dbReference>
<dbReference type="GeneID" id="14401502"/>
<organism evidence="1 2">
    <name type="scientific">Methanomethylovorans hollandica (strain DSM 15978 / NBRC 107637 / DMS1)</name>
    <dbReference type="NCBI Taxonomy" id="867904"/>
    <lineage>
        <taxon>Archaea</taxon>
        <taxon>Methanobacteriati</taxon>
        <taxon>Methanobacteriota</taxon>
        <taxon>Stenosarchaea group</taxon>
        <taxon>Methanomicrobia</taxon>
        <taxon>Methanosarcinales</taxon>
        <taxon>Methanosarcinaceae</taxon>
        <taxon>Methanomethylovorans</taxon>
    </lineage>
</organism>
<keyword evidence="1" id="KW-0614">Plasmid</keyword>
<geneLocation type="plasmid" evidence="1 2">
    <name>pMETHO01</name>
</geneLocation>
<accession>L0L2Y8</accession>
<reference evidence="2" key="1">
    <citation type="submission" date="2012-02" db="EMBL/GenBank/DDBJ databases">
        <title>Complete sequence of plasmid of Methanomethylovorans hollandica DSM 15978.</title>
        <authorList>
            <person name="Lucas S."/>
            <person name="Copeland A."/>
            <person name="Lapidus A."/>
            <person name="Glavina del Rio T."/>
            <person name="Dalin E."/>
            <person name="Tice H."/>
            <person name="Bruce D."/>
            <person name="Goodwin L."/>
            <person name="Pitluck S."/>
            <person name="Peters L."/>
            <person name="Mikhailova N."/>
            <person name="Held B."/>
            <person name="Kyrpides N."/>
            <person name="Mavromatis K."/>
            <person name="Ivanova N."/>
            <person name="Brettin T."/>
            <person name="Detter J.C."/>
            <person name="Han C."/>
            <person name="Larimer F."/>
            <person name="Land M."/>
            <person name="Hauser L."/>
            <person name="Markowitz V."/>
            <person name="Cheng J.-F."/>
            <person name="Hugenholtz P."/>
            <person name="Woyke T."/>
            <person name="Wu D."/>
            <person name="Spring S."/>
            <person name="Schroeder M."/>
            <person name="Brambilla E."/>
            <person name="Klenk H.-P."/>
            <person name="Eisen J.A."/>
        </authorList>
    </citation>
    <scope>NUCLEOTIDE SEQUENCE [LARGE SCALE GENOMIC DNA]</scope>
    <source>
        <strain evidence="2">DSM 15978 / NBRC 107637 / DMS1</strain>
        <plasmid evidence="2">Plasmid pMETHO01</plasmid>
    </source>
</reference>
<proteinExistence type="predicted"/>
<evidence type="ECO:0000313" key="2">
    <source>
        <dbReference type="Proteomes" id="UP000010866"/>
    </source>
</evidence>
<name>L0L2Y8_METHD</name>
<protein>
    <submittedName>
        <fullName evidence="1">Uncharacterized protein</fullName>
    </submittedName>
</protein>
<keyword evidence="2" id="KW-1185">Reference proteome</keyword>
<dbReference type="KEGG" id="mhz:Metho_2540"/>
<dbReference type="HOGENOM" id="CLU_1052162_0_0_2"/>
<sequence precursor="true">MRNRLRNMLVIGTLLICTLFVVTASAESIEKTADISTKEKEIASHASNNSSSYADLKEAENIRMQIEKEMESQITASVEKAINDSKNTKSLSGTLATNTVTLGTDKTFYSANTGSSGKSKWGVAPILYGSGYTTSSNKATGATVVGPGGYGGGGAWSWVGTSFYVSGTGSRTANIRMNGYIEGLTSAAAGGSSSSKVHLILKDSTTGTEYSTEIYSESAGGLGWYEVGESFNKGLAVNIQGGHNYIAYLKVQTSASVYGAGEAGSDFGPQDGDSGGYTKYSNVKIDF</sequence>
<dbReference type="AlphaFoldDB" id="L0L2Y8"/>
<gene>
    <name evidence="1" type="ordered locus">Metho_2540</name>
</gene>
<dbReference type="RefSeq" id="WP_015313811.1">
    <property type="nucleotide sequence ID" value="NC_019972.1"/>
</dbReference>
<evidence type="ECO:0000313" key="1">
    <source>
        <dbReference type="EMBL" id="AGB50679.1"/>
    </source>
</evidence>